<feature type="transmembrane region" description="Helical" evidence="12">
    <location>
        <begin position="276"/>
        <end position="298"/>
    </location>
</feature>
<keyword evidence="10" id="KW-1015">Disulfide bond</keyword>
<evidence type="ECO:0000256" key="10">
    <source>
        <dbReference type="ARBA" id="ARBA00023157"/>
    </source>
</evidence>
<keyword evidence="9 12" id="KW-0472">Membrane</keyword>
<evidence type="ECO:0000256" key="9">
    <source>
        <dbReference type="ARBA" id="ARBA00023136"/>
    </source>
</evidence>
<evidence type="ECO:0000256" key="5">
    <source>
        <dbReference type="ARBA" id="ARBA00022989"/>
    </source>
</evidence>
<keyword evidence="3 12" id="KW-0812">Transmembrane</keyword>
<dbReference type="AlphaFoldDB" id="A0A7C3ZNC4"/>
<evidence type="ECO:0000313" key="13">
    <source>
        <dbReference type="EMBL" id="HGG03205.1"/>
    </source>
</evidence>
<reference evidence="13" key="1">
    <citation type="journal article" date="2020" name="mSystems">
        <title>Genome- and Community-Level Interaction Insights into Carbon Utilization and Element Cycling Functions of Hydrothermarchaeota in Hydrothermal Sediment.</title>
        <authorList>
            <person name="Zhou Z."/>
            <person name="Liu Y."/>
            <person name="Xu W."/>
            <person name="Pan J."/>
            <person name="Luo Z.H."/>
            <person name="Li M."/>
        </authorList>
    </citation>
    <scope>NUCLEOTIDE SEQUENCE [LARGE SCALE GENOMIC DNA]</scope>
    <source>
        <strain evidence="13">SpSt-374</strain>
    </source>
</reference>
<evidence type="ECO:0000256" key="11">
    <source>
        <dbReference type="ARBA" id="ARBA00023444"/>
    </source>
</evidence>
<organism evidence="13">
    <name type="scientific">Planktothricoides sp. SpSt-374</name>
    <dbReference type="NCBI Taxonomy" id="2282167"/>
    <lineage>
        <taxon>Bacteria</taxon>
        <taxon>Bacillati</taxon>
        <taxon>Cyanobacteriota</taxon>
        <taxon>Cyanophyceae</taxon>
        <taxon>Oscillatoriophycideae</taxon>
        <taxon>Oscillatoriales</taxon>
        <taxon>Oscillatoriaceae</taxon>
        <taxon>Planktothricoides</taxon>
    </lineage>
</organism>
<keyword evidence="8" id="KW-0350">Heme biosynthesis</keyword>
<dbReference type="InterPro" id="IPR003780">
    <property type="entry name" value="COX15/CtaA_fam"/>
</dbReference>
<dbReference type="PANTHER" id="PTHR35457">
    <property type="entry name" value="HEME A SYNTHASE"/>
    <property type="match status" value="1"/>
</dbReference>
<comment type="subcellular location">
    <subcellularLocation>
        <location evidence="1">Membrane</location>
        <topology evidence="1">Multi-pass membrane protein</topology>
    </subcellularLocation>
</comment>
<keyword evidence="7" id="KW-0408">Iron</keyword>
<evidence type="ECO:0000256" key="7">
    <source>
        <dbReference type="ARBA" id="ARBA00023004"/>
    </source>
</evidence>
<name>A0A7C3ZNC4_9CYAN</name>
<evidence type="ECO:0000256" key="3">
    <source>
        <dbReference type="ARBA" id="ARBA00022692"/>
    </source>
</evidence>
<protein>
    <submittedName>
        <fullName evidence="13">Heme A synthase</fullName>
    </submittedName>
</protein>
<comment type="caution">
    <text evidence="13">The sequence shown here is derived from an EMBL/GenBank/DDBJ whole genome shotgun (WGS) entry which is preliminary data.</text>
</comment>
<keyword evidence="4" id="KW-0479">Metal-binding</keyword>
<dbReference type="GO" id="GO:0016020">
    <property type="term" value="C:membrane"/>
    <property type="evidence" value="ECO:0007669"/>
    <property type="project" value="UniProtKB-SubCell"/>
</dbReference>
<evidence type="ECO:0000256" key="4">
    <source>
        <dbReference type="ARBA" id="ARBA00022723"/>
    </source>
</evidence>
<accession>A0A7C3ZNC4</accession>
<feature type="transmembrane region" description="Helical" evidence="12">
    <location>
        <begin position="141"/>
        <end position="161"/>
    </location>
</feature>
<feature type="transmembrane region" description="Helical" evidence="12">
    <location>
        <begin position="173"/>
        <end position="200"/>
    </location>
</feature>
<dbReference type="EMBL" id="DSPX01000224">
    <property type="protein sequence ID" value="HGG03205.1"/>
    <property type="molecule type" value="Genomic_DNA"/>
</dbReference>
<dbReference type="GO" id="GO:0006784">
    <property type="term" value="P:heme A biosynthetic process"/>
    <property type="evidence" value="ECO:0007669"/>
    <property type="project" value="InterPro"/>
</dbReference>
<feature type="transmembrane region" description="Helical" evidence="12">
    <location>
        <begin position="108"/>
        <end position="129"/>
    </location>
</feature>
<gene>
    <name evidence="13" type="ORF">ENR15_21850</name>
</gene>
<comment type="pathway">
    <text evidence="11">Porphyrin-containing compound metabolism.</text>
</comment>
<feature type="transmembrane region" description="Helical" evidence="12">
    <location>
        <begin position="247"/>
        <end position="270"/>
    </location>
</feature>
<feature type="transmembrane region" description="Helical" evidence="12">
    <location>
        <begin position="78"/>
        <end position="101"/>
    </location>
</feature>
<keyword evidence="5 12" id="KW-1133">Transmembrane helix</keyword>
<evidence type="ECO:0000256" key="1">
    <source>
        <dbReference type="ARBA" id="ARBA00004141"/>
    </source>
</evidence>
<keyword evidence="6" id="KW-0560">Oxidoreductase</keyword>
<evidence type="ECO:0000256" key="8">
    <source>
        <dbReference type="ARBA" id="ARBA00023133"/>
    </source>
</evidence>
<proteinExistence type="predicted"/>
<sequence length="300" mass="32466">MANSVMEPQPVNANSDSTLTQQRIRGFVWKIAIATLLLMAVGSATRVMNAGLACPDWPLCYGELLPARQMNLQVFLEWFHRLDASLIGIMTIALVGGSWWYRRHLPGWLPWSATGALGLIVFQGVLGGLTVTELLRFDIVTAHLGTALLFFITLLTIASALTPYQGTGVTGKLRWVAVGSAILVYLQSISGGLVASQWALHQCFGSQELCAIMHSHIIGVFFPTTAILTLAVMAWRTKNLHPTLSRLAIAATSLLVLQIALGVATFYLHLQVEPLTIAHHTTGAALLGTLVVFATLAMRD</sequence>
<evidence type="ECO:0000256" key="6">
    <source>
        <dbReference type="ARBA" id="ARBA00023002"/>
    </source>
</evidence>
<feature type="transmembrane region" description="Helical" evidence="12">
    <location>
        <begin position="27"/>
        <end position="48"/>
    </location>
</feature>
<dbReference type="GO" id="GO:0046872">
    <property type="term" value="F:metal ion binding"/>
    <property type="evidence" value="ECO:0007669"/>
    <property type="project" value="UniProtKB-KW"/>
</dbReference>
<dbReference type="Pfam" id="PF02628">
    <property type="entry name" value="COX15-CtaA"/>
    <property type="match status" value="1"/>
</dbReference>
<evidence type="ECO:0000256" key="12">
    <source>
        <dbReference type="SAM" id="Phobius"/>
    </source>
</evidence>
<feature type="transmembrane region" description="Helical" evidence="12">
    <location>
        <begin position="212"/>
        <end position="235"/>
    </location>
</feature>
<evidence type="ECO:0000256" key="2">
    <source>
        <dbReference type="ARBA" id="ARBA00022475"/>
    </source>
</evidence>
<dbReference type="InterPro" id="IPR050450">
    <property type="entry name" value="COX15/CtaA_HemeA_synthase"/>
</dbReference>
<keyword evidence="2" id="KW-1003">Cell membrane</keyword>
<dbReference type="GO" id="GO:0016491">
    <property type="term" value="F:oxidoreductase activity"/>
    <property type="evidence" value="ECO:0007669"/>
    <property type="project" value="UniProtKB-KW"/>
</dbReference>
<dbReference type="PANTHER" id="PTHR35457:SF1">
    <property type="entry name" value="HEME A SYNTHASE"/>
    <property type="match status" value="1"/>
</dbReference>